<comment type="caution">
    <text evidence="2">The sequence shown here is derived from an EMBL/GenBank/DDBJ whole genome shotgun (WGS) entry which is preliminary data.</text>
</comment>
<sequence>MGQAVAKESPTDFPPPVQTREELQEQFKWRLSRLFLIWTVSDLKDFMISTFPLELASYIAEAAPIIHRCLLRLGSFPYQNNPHCTLSLDVLRTGMIILLRLEGSKLLDRDNNEASLFYPDRLSAEQRILLFQSLTESQGTSAGSARNLGDDYHLQKALEIITYGNFKRNVQFPTAVSKGPQYPPPEHFPSSNSTLTSGSIPDDDFRPLLRLMLLTQLYVAGLDPDIFMCSLSEIEAATDRLLAAFLHDGESSTAVSFIAFDKIIGNSMQNAFLGLHRVLGPLHSAKPIPSTTLPSSVTEAQNMLKELFAPSVKTQPPPKGRIMNLPLLSQLSMSLPQDFPIEAPEMFHSSQKVDIKGLKTCLSTTGLARILLVSGKTSQGDAILGAYFPKDSSPASMNMSSVIFQLAPVHRTFHQTEKLLPSKGPDAEDSARLTLALADVSLALSGESSTGTLTAKLNEHTSQELLVDAVEVLSFHGCMVRVDTFE</sequence>
<keyword evidence="3" id="KW-1185">Reference proteome</keyword>
<evidence type="ECO:0000256" key="1">
    <source>
        <dbReference type="SAM" id="MobiDB-lite"/>
    </source>
</evidence>
<dbReference type="Proteomes" id="UP000191672">
    <property type="component" value="Unassembled WGS sequence"/>
</dbReference>
<evidence type="ECO:0000313" key="3">
    <source>
        <dbReference type="Proteomes" id="UP000191672"/>
    </source>
</evidence>
<feature type="region of interest" description="Disordered" evidence="1">
    <location>
        <begin position="177"/>
        <end position="197"/>
    </location>
</feature>
<reference evidence="3" key="1">
    <citation type="journal article" date="2017" name="Nat. Microbiol.">
        <title>Global analysis of biosynthetic gene clusters reveals vast potential of secondary metabolite production in Penicillium species.</title>
        <authorList>
            <person name="Nielsen J.C."/>
            <person name="Grijseels S."/>
            <person name="Prigent S."/>
            <person name="Ji B."/>
            <person name="Dainat J."/>
            <person name="Nielsen K.F."/>
            <person name="Frisvad J.C."/>
            <person name="Workman M."/>
            <person name="Nielsen J."/>
        </authorList>
    </citation>
    <scope>NUCLEOTIDE SEQUENCE [LARGE SCALE GENOMIC DNA]</scope>
    <source>
        <strain evidence="3">IBT 31811</strain>
    </source>
</reference>
<evidence type="ECO:0008006" key="4">
    <source>
        <dbReference type="Google" id="ProtNLM"/>
    </source>
</evidence>
<dbReference type="EMBL" id="MDYN01000128">
    <property type="protein sequence ID" value="OQD76277.1"/>
    <property type="molecule type" value="Genomic_DNA"/>
</dbReference>
<accession>A0A1V6PHU4</accession>
<proteinExistence type="predicted"/>
<protein>
    <recommendedName>
        <fullName evidence="4">TLDc domain-containing protein</fullName>
    </recommendedName>
</protein>
<organism evidence="2 3">
    <name type="scientific">Penicillium antarcticum</name>
    <dbReference type="NCBI Taxonomy" id="416450"/>
    <lineage>
        <taxon>Eukaryota</taxon>
        <taxon>Fungi</taxon>
        <taxon>Dikarya</taxon>
        <taxon>Ascomycota</taxon>
        <taxon>Pezizomycotina</taxon>
        <taxon>Eurotiomycetes</taxon>
        <taxon>Eurotiomycetidae</taxon>
        <taxon>Eurotiales</taxon>
        <taxon>Aspergillaceae</taxon>
        <taxon>Penicillium</taxon>
    </lineage>
</organism>
<dbReference type="AlphaFoldDB" id="A0A1V6PHU4"/>
<gene>
    <name evidence="2" type="ORF">PENANT_c128G02998</name>
</gene>
<evidence type="ECO:0000313" key="2">
    <source>
        <dbReference type="EMBL" id="OQD76277.1"/>
    </source>
</evidence>
<name>A0A1V6PHU4_9EURO</name>